<keyword evidence="2" id="KW-1185">Reference proteome</keyword>
<evidence type="ECO:0000313" key="2">
    <source>
        <dbReference type="Proteomes" id="UP001578633"/>
    </source>
</evidence>
<dbReference type="RefSeq" id="XP_069312217.1">
    <property type="nucleotide sequence ID" value="XM_069447325.1"/>
</dbReference>
<dbReference type="Proteomes" id="UP001578633">
    <property type="component" value="Chromosome 1"/>
</dbReference>
<dbReference type="EMBL" id="JBHGVX010000001">
    <property type="protein sequence ID" value="KAL1801633.1"/>
    <property type="molecule type" value="Genomic_DNA"/>
</dbReference>
<gene>
    <name evidence="1" type="ORF">ACET3X_001975</name>
</gene>
<accession>A0ABR3UYU7</accession>
<dbReference type="GeneID" id="96082297"/>
<reference evidence="1 2" key="1">
    <citation type="submission" date="2024-09" db="EMBL/GenBank/DDBJ databases">
        <title>T2T genomes of carrot and Alternaria dauci and their utility for understanding host-pathogen interaction during carrot leaf blight disease.</title>
        <authorList>
            <person name="Liu W."/>
            <person name="Xu S."/>
            <person name="Ou C."/>
            <person name="Liu X."/>
            <person name="Zhuang F."/>
            <person name="Deng X.W."/>
        </authorList>
    </citation>
    <scope>NUCLEOTIDE SEQUENCE [LARGE SCALE GENOMIC DNA]</scope>
    <source>
        <strain evidence="1 2">A2016</strain>
    </source>
</reference>
<organism evidence="1 2">
    <name type="scientific">Alternaria dauci</name>
    <dbReference type="NCBI Taxonomy" id="48095"/>
    <lineage>
        <taxon>Eukaryota</taxon>
        <taxon>Fungi</taxon>
        <taxon>Dikarya</taxon>
        <taxon>Ascomycota</taxon>
        <taxon>Pezizomycotina</taxon>
        <taxon>Dothideomycetes</taxon>
        <taxon>Pleosporomycetidae</taxon>
        <taxon>Pleosporales</taxon>
        <taxon>Pleosporineae</taxon>
        <taxon>Pleosporaceae</taxon>
        <taxon>Alternaria</taxon>
        <taxon>Alternaria sect. Porri</taxon>
    </lineage>
</organism>
<comment type="caution">
    <text evidence="1">The sequence shown here is derived from an EMBL/GenBank/DDBJ whole genome shotgun (WGS) entry which is preliminary data.</text>
</comment>
<evidence type="ECO:0000313" key="1">
    <source>
        <dbReference type="EMBL" id="KAL1801633.1"/>
    </source>
</evidence>
<sequence>MAGQRAKSPEPESQQVLALSRLLEKRKNGDVDVQQFRAKIAEDRKKLNGQIAKRKLQANKQEQRHRSELAATILEALRTPNQPVQSETATFKGTRIAKNAVYESVSTVLTASSGLVSEYQRLDGMIAKLRDEQPAAVADTWMQDVEDTDRQLRMGARVALRNVKKVLGADVEDVVLGETDDDGDVEMEGGEGVALSYELRNSLRYAERGVKSMVKGLPVDDGW</sequence>
<protein>
    <submittedName>
        <fullName evidence="1">Uncharacterized protein</fullName>
    </submittedName>
</protein>
<name>A0ABR3UYU7_9PLEO</name>
<proteinExistence type="predicted"/>